<dbReference type="SUPFAM" id="SSF161098">
    <property type="entry name" value="MetI-like"/>
    <property type="match status" value="1"/>
</dbReference>
<dbReference type="PANTHER" id="PTHR32243:SF18">
    <property type="entry name" value="INNER MEMBRANE ABC TRANSPORTER PERMEASE PROTEIN YCJP"/>
    <property type="match status" value="1"/>
</dbReference>
<comment type="caution">
    <text evidence="9">The sequence shown here is derived from an EMBL/GenBank/DDBJ whole genome shotgun (WGS) entry which is preliminary data.</text>
</comment>
<feature type="transmembrane region" description="Helical" evidence="7">
    <location>
        <begin position="107"/>
        <end position="130"/>
    </location>
</feature>
<evidence type="ECO:0000256" key="6">
    <source>
        <dbReference type="ARBA" id="ARBA00023136"/>
    </source>
</evidence>
<evidence type="ECO:0000256" key="7">
    <source>
        <dbReference type="RuleBase" id="RU363032"/>
    </source>
</evidence>
<feature type="transmembrane region" description="Helical" evidence="7">
    <location>
        <begin position="352"/>
        <end position="370"/>
    </location>
</feature>
<feature type="transmembrane region" description="Helical" evidence="7">
    <location>
        <begin position="197"/>
        <end position="225"/>
    </location>
</feature>
<dbReference type="Gene3D" id="1.10.3720.10">
    <property type="entry name" value="MetI-like"/>
    <property type="match status" value="1"/>
</dbReference>
<feature type="transmembrane region" description="Helical" evidence="7">
    <location>
        <begin position="290"/>
        <end position="315"/>
    </location>
</feature>
<evidence type="ECO:0000256" key="1">
    <source>
        <dbReference type="ARBA" id="ARBA00004651"/>
    </source>
</evidence>
<protein>
    <submittedName>
        <fullName evidence="9">Carbohydrate ABC transporter permease</fullName>
    </submittedName>
</protein>
<keyword evidence="2 7" id="KW-0813">Transport</keyword>
<feature type="transmembrane region" description="Helical" evidence="7">
    <location>
        <begin position="12"/>
        <end position="37"/>
    </location>
</feature>
<dbReference type="InterPro" id="IPR035906">
    <property type="entry name" value="MetI-like_sf"/>
</dbReference>
<dbReference type="InterPro" id="IPR000515">
    <property type="entry name" value="MetI-like"/>
</dbReference>
<dbReference type="PANTHER" id="PTHR32243">
    <property type="entry name" value="MALTOSE TRANSPORT SYSTEM PERMEASE-RELATED"/>
    <property type="match status" value="1"/>
</dbReference>
<comment type="similarity">
    <text evidence="7">Belongs to the binding-protein-dependent transport system permease family.</text>
</comment>
<dbReference type="Pfam" id="PF00528">
    <property type="entry name" value="BPD_transp_1"/>
    <property type="match status" value="1"/>
</dbReference>
<reference evidence="9 10" key="1">
    <citation type="journal article" date="2018" name="Int. J. Syst. Bacteriol.">
        <title>Oceaniradius stylonemae gen. nov., sp. nov., isolated from a red alga, Stylonema cornu-cervi.</title>
        <authorList>
            <person name="Jeong S."/>
        </authorList>
    </citation>
    <scope>NUCLEOTIDE SEQUENCE [LARGE SCALE GENOMIC DNA]</scope>
    <source>
        <strain evidence="9 10">StC1</strain>
    </source>
</reference>
<sequence>MATPKALQQPFSLRFASASFLAFWCLIAAFPIFWIAVMSFKSPVDAFSANPLDVIFGPTTRAGGDGLSILDIAIGLAVLIAAVRLAFTRLPKWVDRLSPQGMTVIGWLVGAGAYAIGFLVVFFGILPAVLGVLNSVAGPLGAPVLGLTAEHYYSVWIENGFWRNFQNSLIVTAGVVTISLTVGTLAGYGLARSGSNLAFWILIIALIFRALPHSVLVAGYLPVFINSAEILRPILGDNAPTLYGQPLAVIAVLVAINQPFTIWMLRSFFQNIPNELDEAARVDGCTHFQAFRWVIMPVMWPGVITTGLFSFLLAYNDLLVTSLLLDAQNQTMVPAIAGYFNRETTTTDQVEAVAAAVSITAPLFLLVMIFQRQIVSGLTAGAVKG</sequence>
<comment type="subcellular location">
    <subcellularLocation>
        <location evidence="1 7">Cell membrane</location>
        <topology evidence="1 7">Multi-pass membrane protein</topology>
    </subcellularLocation>
</comment>
<accession>A0A3A8AFL1</accession>
<organism evidence="9 10">
    <name type="scientific">Oceaniradius stylonematis</name>
    <dbReference type="NCBI Taxonomy" id="2184161"/>
    <lineage>
        <taxon>Bacteria</taxon>
        <taxon>Pseudomonadati</taxon>
        <taxon>Pseudomonadota</taxon>
        <taxon>Alphaproteobacteria</taxon>
        <taxon>Hyphomicrobiales</taxon>
        <taxon>Ahrensiaceae</taxon>
        <taxon>Oceaniradius</taxon>
    </lineage>
</organism>
<gene>
    <name evidence="9" type="ORF">DEM25_016720</name>
</gene>
<evidence type="ECO:0000256" key="2">
    <source>
        <dbReference type="ARBA" id="ARBA00022448"/>
    </source>
</evidence>
<dbReference type="OrthoDB" id="9815445at2"/>
<dbReference type="Proteomes" id="UP000246132">
    <property type="component" value="Unassembled WGS sequence"/>
</dbReference>
<keyword evidence="6 7" id="KW-0472">Membrane</keyword>
<evidence type="ECO:0000256" key="4">
    <source>
        <dbReference type="ARBA" id="ARBA00022692"/>
    </source>
</evidence>
<feature type="transmembrane region" description="Helical" evidence="7">
    <location>
        <begin position="67"/>
        <end position="87"/>
    </location>
</feature>
<dbReference type="AlphaFoldDB" id="A0A3A8AFL1"/>
<dbReference type="RefSeq" id="WP_109767705.1">
    <property type="nucleotide sequence ID" value="NZ_CP159474.1"/>
</dbReference>
<feature type="transmembrane region" description="Helical" evidence="7">
    <location>
        <begin position="245"/>
        <end position="269"/>
    </location>
</feature>
<keyword evidence="10" id="KW-1185">Reference proteome</keyword>
<keyword evidence="3" id="KW-1003">Cell membrane</keyword>
<evidence type="ECO:0000313" key="9">
    <source>
        <dbReference type="EMBL" id="RKF05434.1"/>
    </source>
</evidence>
<feature type="domain" description="ABC transmembrane type-1" evidence="8">
    <location>
        <begin position="165"/>
        <end position="370"/>
    </location>
</feature>
<dbReference type="GO" id="GO:0005886">
    <property type="term" value="C:plasma membrane"/>
    <property type="evidence" value="ECO:0007669"/>
    <property type="project" value="UniProtKB-SubCell"/>
</dbReference>
<dbReference type="InterPro" id="IPR050901">
    <property type="entry name" value="BP-dep_ABC_trans_perm"/>
</dbReference>
<evidence type="ECO:0000256" key="3">
    <source>
        <dbReference type="ARBA" id="ARBA00022475"/>
    </source>
</evidence>
<dbReference type="GO" id="GO:0055085">
    <property type="term" value="P:transmembrane transport"/>
    <property type="evidence" value="ECO:0007669"/>
    <property type="project" value="InterPro"/>
</dbReference>
<dbReference type="PROSITE" id="PS50928">
    <property type="entry name" value="ABC_TM1"/>
    <property type="match status" value="1"/>
</dbReference>
<keyword evidence="4 7" id="KW-0812">Transmembrane</keyword>
<feature type="transmembrane region" description="Helical" evidence="7">
    <location>
        <begin position="169"/>
        <end position="190"/>
    </location>
</feature>
<keyword evidence="5 7" id="KW-1133">Transmembrane helix</keyword>
<evidence type="ECO:0000256" key="5">
    <source>
        <dbReference type="ARBA" id="ARBA00022989"/>
    </source>
</evidence>
<evidence type="ECO:0000259" key="8">
    <source>
        <dbReference type="PROSITE" id="PS50928"/>
    </source>
</evidence>
<dbReference type="EMBL" id="QFWV02000009">
    <property type="protein sequence ID" value="RKF05434.1"/>
    <property type="molecule type" value="Genomic_DNA"/>
</dbReference>
<evidence type="ECO:0000313" key="10">
    <source>
        <dbReference type="Proteomes" id="UP000246132"/>
    </source>
</evidence>
<dbReference type="CDD" id="cd06261">
    <property type="entry name" value="TM_PBP2"/>
    <property type="match status" value="1"/>
</dbReference>
<proteinExistence type="inferred from homology"/>
<name>A0A3A8AFL1_9HYPH</name>